<dbReference type="PANTHER" id="PTHR22762">
    <property type="entry name" value="ALPHA-GLUCOSIDASE"/>
    <property type="match status" value="1"/>
</dbReference>
<dbReference type="InterPro" id="IPR011013">
    <property type="entry name" value="Gal_mutarotase_sf_dom"/>
</dbReference>
<dbReference type="Pfam" id="PF21365">
    <property type="entry name" value="Glyco_hydro_31_3rd"/>
    <property type="match status" value="1"/>
</dbReference>
<evidence type="ECO:0000259" key="3">
    <source>
        <dbReference type="Pfam" id="PF01055"/>
    </source>
</evidence>
<sequence>MYFNKYPQPENFSFVKPTGLDVENGSMSISERSFKFAFKDCGDDVYQLVVKNKVWPKQYSQAELSEPEGAEKLGRASLSKRKGLQISNEDGETVLGSREGRFFGVSGNAWIMQFDYEKDLRFYGLGEKMFGFEHTGRSTKFWNTDAWADFPFESLAEGRPDPYYVSVPYLIVKNGENYVGILVNNPDAVFMHMNPNVIIANQNDADDILGTRFCIGSADGLPEVYFIQGESLADLTRKLQKLVGTTPLPPVWAFGHQQCRWGYKSYKDLDNLEKKFTQYKIPNDGLWIDIDYMDGFRVFTFDNKLFKNPGKEIGKIQKKGHPVVPIIDPGVKVDENYEVYKDGLKKGVYCKNPEGGDFIGFVWPGATVFPDFSMEKARSWWAAWVSKFVSDTGIIGAWLDMNDPSTGSSECHYMLFNDGKDKHTTYHSQYAMGMQQASRDGFLMANPELRPFLLSRSGFISSSRYAAIWTGDNASNRHYLKCSIPCTLNLSLSGIPFNGPDVPGFGFDSNPELAIDWYKTCFMFPFLRNHSSIGTLDQEPWAFGPKIRKVLKHYIQLRYKMLPYLYNLFMDQEKDGDPILRPLMYHFKHTNRVPLDKIDDQFMIGDSLMQAPCMEEDEAKREVALPKGKWLDVMKRQWVDGGKKVMAKKEDETTPMYIRDGAIVPMQVGERKTHENTLDDIELHIFLSKDNTKAAEYVYRYDDGQTFAYQEGERTRVTLKVRQLRGVVKIDVVDRDLSGGGLKIRPVLHAPGAKSVVFNGVELELKAAEMLFCGSTLKVRKTKAVKA</sequence>
<feature type="domain" description="Glycosyl hydrolase family 31 C-terminal" evidence="5">
    <location>
        <begin position="576"/>
        <end position="664"/>
    </location>
</feature>
<dbReference type="CDD" id="cd14752">
    <property type="entry name" value="GH31_N"/>
    <property type="match status" value="1"/>
</dbReference>
<dbReference type="InterPro" id="IPR048395">
    <property type="entry name" value="Glyco_hydro_31_C"/>
</dbReference>
<dbReference type="Gene3D" id="2.60.40.1760">
    <property type="entry name" value="glycosyl hydrolase (family 31)"/>
    <property type="match status" value="1"/>
</dbReference>
<organism evidence="6 7">
    <name type="scientific">Poriferisphaera corsica</name>
    <dbReference type="NCBI Taxonomy" id="2528020"/>
    <lineage>
        <taxon>Bacteria</taxon>
        <taxon>Pseudomonadati</taxon>
        <taxon>Planctomycetota</taxon>
        <taxon>Phycisphaerae</taxon>
        <taxon>Phycisphaerales</taxon>
        <taxon>Phycisphaeraceae</taxon>
        <taxon>Poriferisphaera</taxon>
    </lineage>
</organism>
<dbReference type="AlphaFoldDB" id="A0A517YPC2"/>
<evidence type="ECO:0000259" key="5">
    <source>
        <dbReference type="Pfam" id="PF21365"/>
    </source>
</evidence>
<accession>A0A517YPC2</accession>
<reference evidence="6 7" key="1">
    <citation type="submission" date="2019-02" db="EMBL/GenBank/DDBJ databases">
        <title>Deep-cultivation of Planctomycetes and their phenomic and genomic characterization uncovers novel biology.</title>
        <authorList>
            <person name="Wiegand S."/>
            <person name="Jogler M."/>
            <person name="Boedeker C."/>
            <person name="Pinto D."/>
            <person name="Vollmers J."/>
            <person name="Rivas-Marin E."/>
            <person name="Kohn T."/>
            <person name="Peeters S.H."/>
            <person name="Heuer A."/>
            <person name="Rast P."/>
            <person name="Oberbeckmann S."/>
            <person name="Bunk B."/>
            <person name="Jeske O."/>
            <person name="Meyerdierks A."/>
            <person name="Storesund J.E."/>
            <person name="Kallscheuer N."/>
            <person name="Luecker S."/>
            <person name="Lage O.M."/>
            <person name="Pohl T."/>
            <person name="Merkel B.J."/>
            <person name="Hornburger P."/>
            <person name="Mueller R.-W."/>
            <person name="Bruemmer F."/>
            <person name="Labrenz M."/>
            <person name="Spormann A.M."/>
            <person name="Op den Camp H."/>
            <person name="Overmann J."/>
            <person name="Amann R."/>
            <person name="Jetten M.S.M."/>
            <person name="Mascher T."/>
            <person name="Medema M.H."/>
            <person name="Devos D.P."/>
            <person name="Kaster A.-K."/>
            <person name="Ovreas L."/>
            <person name="Rohde M."/>
            <person name="Galperin M.Y."/>
            <person name="Jogler C."/>
        </authorList>
    </citation>
    <scope>NUCLEOTIDE SEQUENCE [LARGE SCALE GENOMIC DNA]</scope>
    <source>
        <strain evidence="6 7">KS4</strain>
    </source>
</reference>
<dbReference type="KEGG" id="pcor:KS4_00990"/>
<dbReference type="GO" id="GO:0061634">
    <property type="term" value="F:alpha-D-xyloside xylohydrolase"/>
    <property type="evidence" value="ECO:0007669"/>
    <property type="project" value="UniProtKB-EC"/>
</dbReference>
<keyword evidence="7" id="KW-1185">Reference proteome</keyword>
<dbReference type="GO" id="GO:0030246">
    <property type="term" value="F:carbohydrate binding"/>
    <property type="evidence" value="ECO:0007669"/>
    <property type="project" value="InterPro"/>
</dbReference>
<dbReference type="GO" id="GO:0005975">
    <property type="term" value="P:carbohydrate metabolic process"/>
    <property type="evidence" value="ECO:0007669"/>
    <property type="project" value="InterPro"/>
</dbReference>
<dbReference type="PANTHER" id="PTHR22762:SF120">
    <property type="entry name" value="HETEROGLYCAN GLUCOSIDASE 1"/>
    <property type="match status" value="1"/>
</dbReference>
<protein>
    <submittedName>
        <fullName evidence="6">Alpha-xylosidase</fullName>
        <ecNumber evidence="6">3.2.1.177</ecNumber>
    </submittedName>
</protein>
<dbReference type="Proteomes" id="UP000317369">
    <property type="component" value="Chromosome"/>
</dbReference>
<dbReference type="SUPFAM" id="SSF51445">
    <property type="entry name" value="(Trans)glycosidases"/>
    <property type="match status" value="1"/>
</dbReference>
<dbReference type="Gene3D" id="3.20.20.80">
    <property type="entry name" value="Glycosidases"/>
    <property type="match status" value="1"/>
</dbReference>
<feature type="domain" description="Glycoside hydrolase family 31 TIM barrel" evidence="3">
    <location>
        <begin position="246"/>
        <end position="568"/>
    </location>
</feature>
<evidence type="ECO:0000256" key="1">
    <source>
        <dbReference type="ARBA" id="ARBA00007806"/>
    </source>
</evidence>
<gene>
    <name evidence="6" type="primary">yicI_1</name>
    <name evidence="6" type="ORF">KS4_00990</name>
</gene>
<dbReference type="InterPro" id="IPR017853">
    <property type="entry name" value="GH"/>
</dbReference>
<evidence type="ECO:0000313" key="6">
    <source>
        <dbReference type="EMBL" id="QDU32070.1"/>
    </source>
</evidence>
<keyword evidence="2 6" id="KW-0378">Hydrolase</keyword>
<dbReference type="OrthoDB" id="176168at2"/>
<feature type="domain" description="Glycoside hydrolase family 31 N-terminal" evidence="4">
    <location>
        <begin position="79"/>
        <end position="188"/>
    </location>
</feature>
<dbReference type="Gene3D" id="2.60.40.1180">
    <property type="entry name" value="Golgi alpha-mannosidase II"/>
    <property type="match status" value="2"/>
</dbReference>
<dbReference type="SUPFAM" id="SSF51011">
    <property type="entry name" value="Glycosyl hydrolase domain"/>
    <property type="match status" value="1"/>
</dbReference>
<dbReference type="RefSeq" id="WP_145073038.1">
    <property type="nucleotide sequence ID" value="NZ_CP036425.1"/>
</dbReference>
<evidence type="ECO:0000313" key="7">
    <source>
        <dbReference type="Proteomes" id="UP000317369"/>
    </source>
</evidence>
<dbReference type="SUPFAM" id="SSF74650">
    <property type="entry name" value="Galactose mutarotase-like"/>
    <property type="match status" value="1"/>
</dbReference>
<dbReference type="Pfam" id="PF01055">
    <property type="entry name" value="Glyco_hydro_31_2nd"/>
    <property type="match status" value="1"/>
</dbReference>
<dbReference type="EC" id="3.2.1.177" evidence="6"/>
<dbReference type="InterPro" id="IPR025887">
    <property type="entry name" value="Glyco_hydro_31_N_dom"/>
</dbReference>
<comment type="similarity">
    <text evidence="1 2">Belongs to the glycosyl hydrolase 31 family.</text>
</comment>
<dbReference type="InterPro" id="IPR000322">
    <property type="entry name" value="Glyco_hydro_31_TIM"/>
</dbReference>
<evidence type="ECO:0000259" key="4">
    <source>
        <dbReference type="Pfam" id="PF13802"/>
    </source>
</evidence>
<keyword evidence="2 6" id="KW-0326">Glycosidase</keyword>
<name>A0A517YPC2_9BACT</name>
<dbReference type="InterPro" id="IPR013780">
    <property type="entry name" value="Glyco_hydro_b"/>
</dbReference>
<evidence type="ECO:0000256" key="2">
    <source>
        <dbReference type="RuleBase" id="RU361185"/>
    </source>
</evidence>
<proteinExistence type="inferred from homology"/>
<dbReference type="EMBL" id="CP036425">
    <property type="protein sequence ID" value="QDU32070.1"/>
    <property type="molecule type" value="Genomic_DNA"/>
</dbReference>
<dbReference type="Pfam" id="PF13802">
    <property type="entry name" value="Gal_mutarotas_2"/>
    <property type="match status" value="1"/>
</dbReference>